<dbReference type="FunFam" id="1.10.3370.10:FF:000001">
    <property type="entry name" value="Preprotein translocase subunit SecY"/>
    <property type="match status" value="1"/>
</dbReference>
<dbReference type="SUPFAM" id="SSF103491">
    <property type="entry name" value="Preprotein translocase SecY subunit"/>
    <property type="match status" value="1"/>
</dbReference>
<dbReference type="PROSITE" id="PS00755">
    <property type="entry name" value="SECY_1"/>
    <property type="match status" value="1"/>
</dbReference>
<evidence type="ECO:0000256" key="9">
    <source>
        <dbReference type="ARBA" id="ARBA00039733"/>
    </source>
</evidence>
<evidence type="ECO:0000256" key="2">
    <source>
        <dbReference type="ARBA" id="ARBA00005751"/>
    </source>
</evidence>
<dbReference type="GO" id="GO:0006605">
    <property type="term" value="P:protein targeting"/>
    <property type="evidence" value="ECO:0007669"/>
    <property type="project" value="UniProtKB-UniRule"/>
</dbReference>
<dbReference type="Proteomes" id="UP000031465">
    <property type="component" value="Unassembled WGS sequence"/>
</dbReference>
<comment type="subunit">
    <text evidence="10">Component of the Sec protein translocase complex. Heterotrimer consisting of SecY, SecE and SecG subunits. The heterotrimers can form oligomers, although 1 heterotrimer is thought to be able to translocate proteins. Interacts with the ribosome. Interacts with SecDF, and other proteins may be involved. Interacts with SecA.</text>
</comment>
<dbReference type="EMBL" id="JSAN01000030">
    <property type="protein sequence ID" value="KIC73373.1"/>
    <property type="molecule type" value="Genomic_DNA"/>
</dbReference>
<evidence type="ECO:0000256" key="10">
    <source>
        <dbReference type="HAMAP-Rule" id="MF_01465"/>
    </source>
</evidence>
<comment type="function">
    <text evidence="10 11">The central subunit of the protein translocation channel SecYEG. Consists of two halves formed by TMs 1-5 and 6-10. These two domains form a lateral gate at the front which open onto the bilayer between TMs 2 and 7, and are clamped together by SecE at the back. The channel is closed by both a pore ring composed of hydrophobic SecY resides and a short helix (helix 2A) on the extracellular side of the membrane which forms a plug. The plug probably moves laterally to allow the channel to open. The ring and the pore may move independently.</text>
</comment>
<dbReference type="NCBIfam" id="TIGR00967">
    <property type="entry name" value="3a0501s007"/>
    <property type="match status" value="1"/>
</dbReference>
<organism evidence="14 15">
    <name type="scientific">Candidatus Protochlamydia amoebophila</name>
    <dbReference type="NCBI Taxonomy" id="362787"/>
    <lineage>
        <taxon>Bacteria</taxon>
        <taxon>Pseudomonadati</taxon>
        <taxon>Chlamydiota</taxon>
        <taxon>Chlamydiia</taxon>
        <taxon>Parachlamydiales</taxon>
        <taxon>Parachlamydiaceae</taxon>
        <taxon>Candidatus Protochlamydia</taxon>
    </lineage>
</organism>
<keyword evidence="10" id="KW-1003">Cell membrane</keyword>
<evidence type="ECO:0000256" key="8">
    <source>
        <dbReference type="ARBA" id="ARBA00023136"/>
    </source>
</evidence>
<evidence type="ECO:0000256" key="13">
    <source>
        <dbReference type="RuleBase" id="RU004349"/>
    </source>
</evidence>
<comment type="similarity">
    <text evidence="2 10 13">Belongs to the SecY/SEC61-alpha family.</text>
</comment>
<dbReference type="PATRIC" id="fig|362787.3.peg.479"/>
<feature type="transmembrane region" description="Helical" evidence="10">
    <location>
        <begin position="329"/>
        <end position="351"/>
    </location>
</feature>
<keyword evidence="3 10" id="KW-0813">Transport</keyword>
<comment type="subcellular location">
    <subcellularLocation>
        <location evidence="10">Cell membrane</location>
        <topology evidence="10">Multi-pass membrane protein</topology>
    </subcellularLocation>
    <subcellularLocation>
        <location evidence="1 12">Membrane</location>
        <topology evidence="1 12">Multi-pass membrane protein</topology>
    </subcellularLocation>
</comment>
<dbReference type="PROSITE" id="PS00756">
    <property type="entry name" value="SECY_2"/>
    <property type="match status" value="1"/>
</dbReference>
<feature type="transmembrane region" description="Helical" evidence="10">
    <location>
        <begin position="456"/>
        <end position="476"/>
    </location>
</feature>
<evidence type="ECO:0000256" key="1">
    <source>
        <dbReference type="ARBA" id="ARBA00004141"/>
    </source>
</evidence>
<accession>A0A0C1HF89</accession>
<gene>
    <name evidence="10 14" type="primary">secY</name>
    <name evidence="14" type="ORF">DB44_BG00620</name>
</gene>
<evidence type="ECO:0000256" key="5">
    <source>
        <dbReference type="ARBA" id="ARBA00022927"/>
    </source>
</evidence>
<evidence type="ECO:0000313" key="14">
    <source>
        <dbReference type="EMBL" id="KIC73373.1"/>
    </source>
</evidence>
<dbReference type="Pfam" id="PF00344">
    <property type="entry name" value="SecY"/>
    <property type="match status" value="1"/>
</dbReference>
<dbReference type="InterPro" id="IPR002208">
    <property type="entry name" value="SecY/SEC61-alpha"/>
</dbReference>
<feature type="transmembrane region" description="Helical" evidence="10">
    <location>
        <begin position="207"/>
        <end position="227"/>
    </location>
</feature>
<dbReference type="AlphaFoldDB" id="A0A0C1HF89"/>
<comment type="caution">
    <text evidence="14">The sequence shown here is derived from an EMBL/GenBank/DDBJ whole genome shotgun (WGS) entry which is preliminary data.</text>
</comment>
<keyword evidence="8 10" id="KW-0472">Membrane</keyword>
<dbReference type="HAMAP" id="MF_01465">
    <property type="entry name" value="SecY"/>
    <property type="match status" value="1"/>
</dbReference>
<protein>
    <recommendedName>
        <fullName evidence="9 10">Protein translocase subunit SecY</fullName>
    </recommendedName>
</protein>
<evidence type="ECO:0000256" key="3">
    <source>
        <dbReference type="ARBA" id="ARBA00022448"/>
    </source>
</evidence>
<name>A0A0C1HF89_9BACT</name>
<evidence type="ECO:0000256" key="7">
    <source>
        <dbReference type="ARBA" id="ARBA00023010"/>
    </source>
</evidence>
<dbReference type="Gene3D" id="1.10.3370.10">
    <property type="entry name" value="SecY subunit domain"/>
    <property type="match status" value="1"/>
</dbReference>
<sequence>MWFSLGLLQSSLFISDFLDEFIFKSRKRNFLLRKKSNLLPKDIEMLNGLRRVFQIPELKTKILITLLLLAVCRLGSFIPVPGINGEVAVSFFRHATGGSQNLFQMVDIFSGGAFSQMTVIALGVTPYISASIIMQLLVALVPSLQRDLRENGDAGKRKINRWTRFLTIVLSFLQSALFAKYALQINLSRPGIVAGELLDITAFGLPWLFYLITIATMTTGTMFLMWVGEQITERGIGNGISLIICLGILSQIPTAMGLIFQQLNLDSQEPGQMNFSTILVLISVFVVVTLATILVIQGHRRIPLQHARRVVGRKEVQGGSSYIPLKINYAGVIPVIFASSLLMFPATLGTFVGRGNWLGEVANWLSPGGPLYLVLFVALIIFFTYFWTATQFRPDQIASDMKKNGAFIPGIRQGKPTQDYLESTMNRVTLLGAVFLALIAILPTMIGSVLGVPPTISYFFGGTALLILVGVVLDTMKQVESHLLMKRYDGFMKKGRVRGR</sequence>
<reference evidence="14 15" key="1">
    <citation type="journal article" date="2014" name="Mol. Biol. Evol.">
        <title>Massive expansion of Ubiquitination-related gene families within the Chlamydiae.</title>
        <authorList>
            <person name="Domman D."/>
            <person name="Collingro A."/>
            <person name="Lagkouvardos I."/>
            <person name="Gehre L."/>
            <person name="Weinmaier T."/>
            <person name="Rattei T."/>
            <person name="Subtil A."/>
            <person name="Horn M."/>
        </authorList>
    </citation>
    <scope>NUCLEOTIDE SEQUENCE [LARGE SCALE GENOMIC DNA]</scope>
    <source>
        <strain evidence="14 15">EI2</strain>
    </source>
</reference>
<keyword evidence="5 10" id="KW-0653">Protein transport</keyword>
<dbReference type="GO" id="GO:0043952">
    <property type="term" value="P:protein transport by the Sec complex"/>
    <property type="evidence" value="ECO:0007669"/>
    <property type="project" value="UniProtKB-UniRule"/>
</dbReference>
<comment type="caution">
    <text evidence="10">Lacks conserved residue(s) required for the propagation of feature annotation.</text>
</comment>
<dbReference type="InterPro" id="IPR026593">
    <property type="entry name" value="SecY"/>
</dbReference>
<dbReference type="PANTHER" id="PTHR10906">
    <property type="entry name" value="SECY/SEC61-ALPHA FAMILY MEMBER"/>
    <property type="match status" value="1"/>
</dbReference>
<evidence type="ECO:0000256" key="12">
    <source>
        <dbReference type="RuleBase" id="RU003484"/>
    </source>
</evidence>
<keyword evidence="6 10" id="KW-1133">Transmembrane helix</keyword>
<evidence type="ECO:0000256" key="11">
    <source>
        <dbReference type="RuleBase" id="RU000537"/>
    </source>
</evidence>
<dbReference type="PIRSF" id="PIRSF004557">
    <property type="entry name" value="SecY"/>
    <property type="match status" value="1"/>
</dbReference>
<feature type="transmembrane region" description="Helical" evidence="10">
    <location>
        <begin position="162"/>
        <end position="183"/>
    </location>
</feature>
<dbReference type="PRINTS" id="PR00303">
    <property type="entry name" value="SECYTRNLCASE"/>
</dbReference>
<keyword evidence="4 10" id="KW-0812">Transmembrane</keyword>
<proteinExistence type="inferred from homology"/>
<dbReference type="GO" id="GO:0005886">
    <property type="term" value="C:plasma membrane"/>
    <property type="evidence" value="ECO:0007669"/>
    <property type="project" value="UniProtKB-SubCell"/>
</dbReference>
<evidence type="ECO:0000313" key="15">
    <source>
        <dbReference type="Proteomes" id="UP000031465"/>
    </source>
</evidence>
<feature type="transmembrane region" description="Helical" evidence="10">
    <location>
        <begin position="239"/>
        <end position="263"/>
    </location>
</feature>
<feature type="transmembrane region" description="Helical" evidence="10">
    <location>
        <begin position="371"/>
        <end position="388"/>
    </location>
</feature>
<feature type="transmembrane region" description="Helical" evidence="10">
    <location>
        <begin position="428"/>
        <end position="450"/>
    </location>
</feature>
<feature type="transmembrane region" description="Helical" evidence="10">
    <location>
        <begin position="275"/>
        <end position="296"/>
    </location>
</feature>
<evidence type="ECO:0000256" key="6">
    <source>
        <dbReference type="ARBA" id="ARBA00022989"/>
    </source>
</evidence>
<dbReference type="InterPro" id="IPR023201">
    <property type="entry name" value="SecY_dom_sf"/>
</dbReference>
<feature type="transmembrane region" description="Helical" evidence="10">
    <location>
        <begin position="119"/>
        <end position="141"/>
    </location>
</feature>
<dbReference type="InterPro" id="IPR030659">
    <property type="entry name" value="SecY_CS"/>
</dbReference>
<dbReference type="GO" id="GO:0065002">
    <property type="term" value="P:intracellular protein transmembrane transport"/>
    <property type="evidence" value="ECO:0007669"/>
    <property type="project" value="UniProtKB-UniRule"/>
</dbReference>
<evidence type="ECO:0000256" key="4">
    <source>
        <dbReference type="ARBA" id="ARBA00022692"/>
    </source>
</evidence>
<keyword evidence="7 10" id="KW-0811">Translocation</keyword>